<dbReference type="PANTHER" id="PTHR40072">
    <property type="entry name" value="MOLYBDOPTERIN-GUANINE DINUCLEOTIDE BIOSYNTHESIS ADAPTER PROTEIN-RELATED"/>
    <property type="match status" value="1"/>
</dbReference>
<keyword evidence="3" id="KW-0408">Iron</keyword>
<dbReference type="EMBL" id="LHYK01000017">
    <property type="protein sequence ID" value="KXB08007.1"/>
    <property type="molecule type" value="Genomic_DNA"/>
</dbReference>
<sequence>MLRVVGIAGYKEAGKTKVVEGLVKELVDRGYSVGTVKHVPKGGFTLDQPGTDTWRHAQAGSEMVVCLSPEELAILERRKADMDEVLLKMLDLDFAVLEGFRESEGLAKIMVARSDGEAVDLADEFTVGFIGHGTGDRPVLKRGDFSALADLVEKRAIPPVGGLDCGACDYSSCRDFALAAIIGDAPKDGCSAITGGVKLIIDGERVPLNPFVQNLIASTLAGMLSALEGGKGKKIDLEVTRSEG</sequence>
<gene>
    <name evidence="6" type="ORF">AKJ58_01170</name>
</gene>
<keyword evidence="2" id="KW-0479">Metal-binding</keyword>
<dbReference type="Gene3D" id="1.10.15.40">
    <property type="entry name" value="Electron transport complex subunit B, putative Fe-S cluster"/>
    <property type="match status" value="1"/>
</dbReference>
<evidence type="ECO:0000256" key="4">
    <source>
        <dbReference type="ARBA" id="ARBA00023014"/>
    </source>
</evidence>
<dbReference type="InterPro" id="IPR004435">
    <property type="entry name" value="MobB_dom"/>
</dbReference>
<reference evidence="6 7" key="1">
    <citation type="journal article" date="2016" name="Sci. Rep.">
        <title>Metabolic traits of an uncultured archaeal lineage -MSBL1- from brine pools of the Red Sea.</title>
        <authorList>
            <person name="Mwirichia R."/>
            <person name="Alam I."/>
            <person name="Rashid M."/>
            <person name="Vinu M."/>
            <person name="Ba-Alawi W."/>
            <person name="Anthony Kamau A."/>
            <person name="Kamanda Ngugi D."/>
            <person name="Goker M."/>
            <person name="Klenk H.P."/>
            <person name="Bajic V."/>
            <person name="Stingl U."/>
        </authorList>
    </citation>
    <scope>NUCLEOTIDE SEQUENCE [LARGE SCALE GENOMIC DNA]</scope>
    <source>
        <strain evidence="6">SCGC-AAA385D11</strain>
    </source>
</reference>
<organism evidence="6 7">
    <name type="scientific">candidate division MSBL1 archaeon SCGC-AAA385D11</name>
    <dbReference type="NCBI Taxonomy" id="1698286"/>
    <lineage>
        <taxon>Archaea</taxon>
        <taxon>Methanobacteriati</taxon>
        <taxon>Methanobacteriota</taxon>
        <taxon>candidate division MSBL1</taxon>
    </lineage>
</organism>
<dbReference type="InterPro" id="IPR007202">
    <property type="entry name" value="4Fe-4S_dom"/>
</dbReference>
<feature type="domain" description="4Fe-4S" evidence="5">
    <location>
        <begin position="147"/>
        <end position="209"/>
    </location>
</feature>
<evidence type="ECO:0000313" key="6">
    <source>
        <dbReference type="EMBL" id="KXB08007.1"/>
    </source>
</evidence>
<dbReference type="Gene3D" id="3.40.50.300">
    <property type="entry name" value="P-loop containing nucleotide triphosphate hydrolases"/>
    <property type="match status" value="1"/>
</dbReference>
<evidence type="ECO:0000256" key="1">
    <source>
        <dbReference type="ARBA" id="ARBA00022485"/>
    </source>
</evidence>
<dbReference type="AlphaFoldDB" id="A0A133VNL2"/>
<comment type="caution">
    <text evidence="6">The sequence shown here is derived from an EMBL/GenBank/DDBJ whole genome shotgun (WGS) entry which is preliminary data.</text>
</comment>
<dbReference type="InterPro" id="IPR052539">
    <property type="entry name" value="MGD_biosynthesis_adapter"/>
</dbReference>
<evidence type="ECO:0000259" key="5">
    <source>
        <dbReference type="PROSITE" id="PS51656"/>
    </source>
</evidence>
<dbReference type="Pfam" id="PF03205">
    <property type="entry name" value="MobB"/>
    <property type="match status" value="1"/>
</dbReference>
<dbReference type="InterPro" id="IPR027417">
    <property type="entry name" value="P-loop_NTPase"/>
</dbReference>
<keyword evidence="4" id="KW-0411">Iron-sulfur</keyword>
<protein>
    <recommendedName>
        <fullName evidence="5">4Fe-4S domain-containing protein</fullName>
    </recommendedName>
</protein>
<dbReference type="NCBIfam" id="TIGR00176">
    <property type="entry name" value="mobB"/>
    <property type="match status" value="1"/>
</dbReference>
<dbReference type="SUPFAM" id="SSF52540">
    <property type="entry name" value="P-loop containing nucleoside triphosphate hydrolases"/>
    <property type="match status" value="1"/>
</dbReference>
<evidence type="ECO:0000313" key="7">
    <source>
        <dbReference type="Proteomes" id="UP000070256"/>
    </source>
</evidence>
<keyword evidence="7" id="KW-1185">Reference proteome</keyword>
<dbReference type="GO" id="GO:0005525">
    <property type="term" value="F:GTP binding"/>
    <property type="evidence" value="ECO:0007669"/>
    <property type="project" value="InterPro"/>
</dbReference>
<dbReference type="PROSITE" id="PS51656">
    <property type="entry name" value="4FE4S"/>
    <property type="match status" value="1"/>
</dbReference>
<dbReference type="Proteomes" id="UP000070256">
    <property type="component" value="Unassembled WGS sequence"/>
</dbReference>
<keyword evidence="1" id="KW-0004">4Fe-4S</keyword>
<dbReference type="GO" id="GO:0006777">
    <property type="term" value="P:Mo-molybdopterin cofactor biosynthetic process"/>
    <property type="evidence" value="ECO:0007669"/>
    <property type="project" value="InterPro"/>
</dbReference>
<evidence type="ECO:0000256" key="3">
    <source>
        <dbReference type="ARBA" id="ARBA00023004"/>
    </source>
</evidence>
<proteinExistence type="predicted"/>
<dbReference type="GO" id="GO:0051539">
    <property type="term" value="F:4 iron, 4 sulfur cluster binding"/>
    <property type="evidence" value="ECO:0007669"/>
    <property type="project" value="UniProtKB-KW"/>
</dbReference>
<dbReference type="GO" id="GO:0046872">
    <property type="term" value="F:metal ion binding"/>
    <property type="evidence" value="ECO:0007669"/>
    <property type="project" value="UniProtKB-KW"/>
</dbReference>
<dbReference type="Pfam" id="PF04060">
    <property type="entry name" value="FeS"/>
    <property type="match status" value="1"/>
</dbReference>
<accession>A0A133VNL2</accession>
<name>A0A133VNL2_9EURY</name>
<dbReference type="PANTHER" id="PTHR40072:SF1">
    <property type="entry name" value="MOLYBDOPTERIN-GUANINE DINUCLEOTIDE BIOSYNTHESIS ADAPTER PROTEIN"/>
    <property type="match status" value="1"/>
</dbReference>
<evidence type="ECO:0000256" key="2">
    <source>
        <dbReference type="ARBA" id="ARBA00022723"/>
    </source>
</evidence>